<comment type="caution">
    <text evidence="1">The sequence shown here is derived from an EMBL/GenBank/DDBJ whole genome shotgun (WGS) entry which is preliminary data.</text>
</comment>
<gene>
    <name evidence="1" type="ORF">IHE45_16G008000</name>
</gene>
<keyword evidence="2" id="KW-1185">Reference proteome</keyword>
<dbReference type="Proteomes" id="UP000827976">
    <property type="component" value="Chromosome 16"/>
</dbReference>
<evidence type="ECO:0000313" key="1">
    <source>
        <dbReference type="EMBL" id="KAH7659067.1"/>
    </source>
</evidence>
<accession>A0ACB7UFL4</accession>
<proteinExistence type="predicted"/>
<name>A0ACB7UFL4_DIOAL</name>
<organism evidence="1 2">
    <name type="scientific">Dioscorea alata</name>
    <name type="common">Purple yam</name>
    <dbReference type="NCBI Taxonomy" id="55571"/>
    <lineage>
        <taxon>Eukaryota</taxon>
        <taxon>Viridiplantae</taxon>
        <taxon>Streptophyta</taxon>
        <taxon>Embryophyta</taxon>
        <taxon>Tracheophyta</taxon>
        <taxon>Spermatophyta</taxon>
        <taxon>Magnoliopsida</taxon>
        <taxon>Liliopsida</taxon>
        <taxon>Dioscoreales</taxon>
        <taxon>Dioscoreaceae</taxon>
        <taxon>Dioscorea</taxon>
    </lineage>
</organism>
<evidence type="ECO:0000313" key="2">
    <source>
        <dbReference type="Proteomes" id="UP000827976"/>
    </source>
</evidence>
<dbReference type="EMBL" id="CM037026">
    <property type="protein sequence ID" value="KAH7659067.1"/>
    <property type="molecule type" value="Genomic_DNA"/>
</dbReference>
<protein>
    <submittedName>
        <fullName evidence="1">DnaJ domain-containing protein</fullName>
    </submittedName>
</protein>
<sequence length="531" mass="59101">MDSPASDADAGAGAGAGAGSEVEDEALRLKSLAEDLYGAKSFKSAHKHARRARRLKPDLAGIDAMVAALKTLRAPVTDPYAALHLPPLSSSATARSQFESLSLLFSGDSFAGAAEAMDRISAAFGVLSDRPRKRALDLRLREAIASAAPLEEATFWTACAACRLLHEFDRRHLGQRLLCPRCLKPFLALEVPPSQSISSNTPSSNPGVGVRAPRSKSSSRPRIPINWPATNLRKRKTNASNPPSPKNPKRRNEKTLAEIQLELSKTLRKKNAEKKRKEKEMENSIVAVKEEIEDGDLSLMAVEDSDFYDFDKDRSERCFKKGQVWAIYDDDDGMPRHYGLIDEAVSSNPFRVKMSWLDVQSDGDEAIMLFEKSGHHVSCGRFKIGRKVDIDSVNMFSHLVDCERAAKEVYRVYPKKGSVWALYGEENLGSEGERRYDIVVFLTSYSEMHGLSMGYLEKVEGFKTIFKRREIGCHAVKWLEKDNVRLFSHQIPARKLTDMEGVDLPGECWELDPASLPADLLRLGPHSKRSI</sequence>
<reference evidence="2" key="1">
    <citation type="journal article" date="2022" name="Nat. Commun.">
        <title>Chromosome evolution and the genetic basis of agronomically important traits in greater yam.</title>
        <authorList>
            <person name="Bredeson J.V."/>
            <person name="Lyons J.B."/>
            <person name="Oniyinde I.O."/>
            <person name="Okereke N.R."/>
            <person name="Kolade O."/>
            <person name="Nnabue I."/>
            <person name="Nwadili C.O."/>
            <person name="Hribova E."/>
            <person name="Parker M."/>
            <person name="Nwogha J."/>
            <person name="Shu S."/>
            <person name="Carlson J."/>
            <person name="Kariba R."/>
            <person name="Muthemba S."/>
            <person name="Knop K."/>
            <person name="Barton G.J."/>
            <person name="Sherwood A.V."/>
            <person name="Lopez-Montes A."/>
            <person name="Asiedu R."/>
            <person name="Jamnadass R."/>
            <person name="Muchugi A."/>
            <person name="Goodstein D."/>
            <person name="Egesi C.N."/>
            <person name="Featherston J."/>
            <person name="Asfaw A."/>
            <person name="Simpson G.G."/>
            <person name="Dolezel J."/>
            <person name="Hendre P.S."/>
            <person name="Van Deynze A."/>
            <person name="Kumar P.L."/>
            <person name="Obidiegwu J.E."/>
            <person name="Bhattacharjee R."/>
            <person name="Rokhsar D.S."/>
        </authorList>
    </citation>
    <scope>NUCLEOTIDE SEQUENCE [LARGE SCALE GENOMIC DNA]</scope>
    <source>
        <strain evidence="2">cv. TDa95/00328</strain>
    </source>
</reference>